<dbReference type="AlphaFoldDB" id="R9PCI3"/>
<keyword evidence="7" id="KW-0694">RNA-binding</keyword>
<keyword evidence="8" id="KW-0539">Nucleus</keyword>
<evidence type="ECO:0000313" key="11">
    <source>
        <dbReference type="Proteomes" id="UP000014071"/>
    </source>
</evidence>
<evidence type="ECO:0000256" key="6">
    <source>
        <dbReference type="ARBA" id="ARBA00022553"/>
    </source>
</evidence>
<dbReference type="STRING" id="1305764.R9PCI3"/>
<feature type="compositionally biased region" description="Polar residues" evidence="9">
    <location>
        <begin position="357"/>
        <end position="368"/>
    </location>
</feature>
<feature type="compositionally biased region" description="Polar residues" evidence="9">
    <location>
        <begin position="526"/>
        <end position="536"/>
    </location>
</feature>
<feature type="region of interest" description="Disordered" evidence="9">
    <location>
        <begin position="852"/>
        <end position="941"/>
    </location>
</feature>
<feature type="compositionally biased region" description="Low complexity" evidence="9">
    <location>
        <begin position="263"/>
        <end position="272"/>
    </location>
</feature>
<dbReference type="GO" id="GO:0000493">
    <property type="term" value="P:box H/ACA snoRNP assembly"/>
    <property type="evidence" value="ECO:0007669"/>
    <property type="project" value="InterPro"/>
</dbReference>
<dbReference type="GO" id="GO:0006364">
    <property type="term" value="P:rRNA processing"/>
    <property type="evidence" value="ECO:0007669"/>
    <property type="project" value="UniProtKB-KW"/>
</dbReference>
<dbReference type="Proteomes" id="UP000014071">
    <property type="component" value="Unassembled WGS sequence"/>
</dbReference>
<dbReference type="GO" id="GO:0005732">
    <property type="term" value="C:sno(s)RNA-containing ribonucleoprotein complex"/>
    <property type="evidence" value="ECO:0007669"/>
    <property type="project" value="InterPro"/>
</dbReference>
<sequence length="941" mass="96553">MSEVAAESESAVTTVIVDQASAVDLRRLDQESVPQVRHDESELDAVPLTTPEDSSQAAHASETAAATDEMVLGTAEAQTSMPSLDHAEPQVDADAATQSHPTADEDDADFVPPDMEHIVTTGAAQDGASSMQALRELVAQARASSGQPREALPPGFGDDETDASTSKPTQSHRGEKRKAEDELEQLVQASAGIEEVKAAAEQSQHPETKTLLQKALSSISGLVSRRPKAESSTASLDSTLADKNGDEPLARNGAGSDDDNDSSSDSGSSSSDSSDDEEEDEPTQSGLAAAGDDDDDDEGGGTSIAPVTKNEILAPEVEQPSIREVTAAEKQTLRKLGKVHSIVDSVVVVEQDVQQSNQADPASANTGSVPVDSTGRQGERQGEYSVLDTGSLLCFEDGKVLGLVFETFGSIHNPMYSIRFASAASIDRDMISAGKVVFYLPKQSTYVLTQLLRSMKGSDASNIWDEEVAEDEIDYSDDEQEAEAKRRAKAIRSGKVDDQGNPLPAPSARGNKRQKQQQGAVQSSQPPYRNSANGLANQAPGQQSSQSRSASNAPASLPRGGAGLPLPPNPVGSASLAPAFPHGIASLPPRPAAGLPSKPTFSSEAPRGSNSNDPHSPAASRSRTGTAEGSSNGLTHSRMSSASASGLPAKPVDAVAAAASSTTTYRAAAGVTGASSPPNASRGASMRVAPPVPSSAYPGQGSPSYYGGTGSVPSSMPASPAAPSRNASTHIPTYNSGAGAPVAAQGGGHYNPAYAAHWQHSYGAATSSPQHGNHAAGGPAWNRSQPYQAPPLHMAPGTMSQQPYGGYGGAHGGYGTSSGASSGTWSAQSYPGSHYPGYTDRQYHASATNAAGAAGGAAGHGSRQQHAPPYQSYNYGAYPSQGASADPYNGYTYTPPSAQAAATTSAAAAQAAQDSYDPRSPSMSGSGNGQKQHATDPSQGQ</sequence>
<dbReference type="InterPro" id="IPR040309">
    <property type="entry name" value="Naf1"/>
</dbReference>
<dbReference type="HOGENOM" id="CLU_007573_0_0_1"/>
<organism evidence="10 11">
    <name type="scientific">Pseudozyma hubeiensis (strain SY62)</name>
    <name type="common">Yeast</name>
    <dbReference type="NCBI Taxonomy" id="1305764"/>
    <lineage>
        <taxon>Eukaryota</taxon>
        <taxon>Fungi</taxon>
        <taxon>Dikarya</taxon>
        <taxon>Basidiomycota</taxon>
        <taxon>Ustilaginomycotina</taxon>
        <taxon>Ustilaginomycetes</taxon>
        <taxon>Ustilaginales</taxon>
        <taxon>Ustilaginaceae</taxon>
        <taxon>Pseudozyma</taxon>
    </lineage>
</organism>
<feature type="compositionally biased region" description="Basic and acidic residues" evidence="9">
    <location>
        <begin position="194"/>
        <end position="208"/>
    </location>
</feature>
<evidence type="ECO:0000256" key="2">
    <source>
        <dbReference type="ARBA" id="ARBA00009801"/>
    </source>
</evidence>
<dbReference type="EMBL" id="DF238822">
    <property type="protein sequence ID" value="GAC99081.1"/>
    <property type="molecule type" value="Genomic_DNA"/>
</dbReference>
<feature type="region of interest" description="Disordered" evidence="9">
    <location>
        <begin position="354"/>
        <end position="381"/>
    </location>
</feature>
<evidence type="ECO:0000256" key="1">
    <source>
        <dbReference type="ARBA" id="ARBA00004123"/>
    </source>
</evidence>
<name>R9PCI3_PSEHS</name>
<keyword evidence="11" id="KW-1185">Reference proteome</keyword>
<dbReference type="OrthoDB" id="21550at2759"/>
<dbReference type="InterPro" id="IPR038664">
    <property type="entry name" value="Gar1/Naf1_Cbf5-bd_sf"/>
</dbReference>
<dbReference type="PANTHER" id="PTHR31633:SF1">
    <property type="entry name" value="H_ACA RIBONUCLEOPROTEIN COMPLEX NON-CORE SUBUNIT NAF1"/>
    <property type="match status" value="1"/>
</dbReference>
<accession>R9PCI3</accession>
<protein>
    <recommendedName>
        <fullName evidence="3">H/ACA ribonucleoprotein complex non-core subunit NAF1</fullName>
    </recommendedName>
</protein>
<evidence type="ECO:0000256" key="5">
    <source>
        <dbReference type="ARBA" id="ARBA00022552"/>
    </source>
</evidence>
<reference evidence="11" key="1">
    <citation type="journal article" date="2013" name="Genome Announc.">
        <title>Draft genome sequence of the basidiomycetous yeast-like fungus Pseudozyma hubeiensis SY62, which produces an abundant amount of the biosurfactant mannosylerythritol lipids.</title>
        <authorList>
            <person name="Konishi M."/>
            <person name="Hatada Y."/>
            <person name="Horiuchi J."/>
        </authorList>
    </citation>
    <scope>NUCLEOTIDE SEQUENCE [LARGE SCALE GENOMIC DNA]</scope>
    <source>
        <strain evidence="11">SY62</strain>
    </source>
</reference>
<comment type="similarity">
    <text evidence="2">Belongs to the NAF1 family.</text>
</comment>
<dbReference type="InterPro" id="IPR007504">
    <property type="entry name" value="H/ACA_rnp_Gar1/Naf1"/>
</dbReference>
<feature type="compositionally biased region" description="Acidic residues" evidence="9">
    <location>
        <begin position="273"/>
        <end position="282"/>
    </location>
</feature>
<feature type="region of interest" description="Disordered" evidence="9">
    <location>
        <begin position="1"/>
        <end position="20"/>
    </location>
</feature>
<evidence type="ECO:0000256" key="3">
    <source>
        <dbReference type="ARBA" id="ARBA00021438"/>
    </source>
</evidence>
<feature type="compositionally biased region" description="Polar residues" evidence="9">
    <location>
        <begin position="921"/>
        <end position="941"/>
    </location>
</feature>
<dbReference type="SUPFAM" id="SSF50447">
    <property type="entry name" value="Translation proteins"/>
    <property type="match status" value="1"/>
</dbReference>
<dbReference type="PANTHER" id="PTHR31633">
    <property type="entry name" value="H/ACA RIBONUCLEOPROTEIN COMPLEX NON-CORE SUBUNIT NAF1"/>
    <property type="match status" value="1"/>
</dbReference>
<dbReference type="GO" id="GO:0005634">
    <property type="term" value="C:nucleus"/>
    <property type="evidence" value="ECO:0007669"/>
    <property type="project" value="UniProtKB-SubCell"/>
</dbReference>
<proteinExistence type="inferred from homology"/>
<dbReference type="Pfam" id="PF04410">
    <property type="entry name" value="Gar1"/>
    <property type="match status" value="1"/>
</dbReference>
<evidence type="ECO:0000256" key="7">
    <source>
        <dbReference type="ARBA" id="ARBA00022884"/>
    </source>
</evidence>
<feature type="compositionally biased region" description="Acidic residues" evidence="9">
    <location>
        <begin position="471"/>
        <end position="481"/>
    </location>
</feature>
<feature type="region of interest" description="Disordered" evidence="9">
    <location>
        <begin position="764"/>
        <end position="804"/>
    </location>
</feature>
<dbReference type="Gene3D" id="2.40.10.230">
    <property type="entry name" value="Probable tRNA pseudouridine synthase domain"/>
    <property type="match status" value="1"/>
</dbReference>
<feature type="compositionally biased region" description="Low complexity" evidence="9">
    <location>
        <begin position="694"/>
        <end position="728"/>
    </location>
</feature>
<keyword evidence="6" id="KW-0597">Phosphoprotein</keyword>
<feature type="compositionally biased region" description="Low complexity" evidence="9">
    <location>
        <begin position="891"/>
        <end position="915"/>
    </location>
</feature>
<feature type="region of interest" description="Disordered" evidence="9">
    <location>
        <begin position="471"/>
        <end position="648"/>
    </location>
</feature>
<feature type="region of interest" description="Disordered" evidence="9">
    <location>
        <begin position="25"/>
        <end position="113"/>
    </location>
</feature>
<dbReference type="RefSeq" id="XP_012192668.1">
    <property type="nucleotide sequence ID" value="XM_012337278.1"/>
</dbReference>
<comment type="subcellular location">
    <subcellularLocation>
        <location evidence="1">Nucleus</location>
    </subcellularLocation>
</comment>
<feature type="compositionally biased region" description="Polar residues" evidence="9">
    <location>
        <begin position="599"/>
        <end position="644"/>
    </location>
</feature>
<evidence type="ECO:0000313" key="10">
    <source>
        <dbReference type="EMBL" id="GAC99081.1"/>
    </source>
</evidence>
<evidence type="ECO:0000256" key="9">
    <source>
        <dbReference type="SAM" id="MobiDB-lite"/>
    </source>
</evidence>
<keyword evidence="4" id="KW-0690">Ribosome biogenesis</keyword>
<feature type="region of interest" description="Disordered" evidence="9">
    <location>
        <begin position="139"/>
        <end position="321"/>
    </location>
</feature>
<keyword evidence="5" id="KW-0698">rRNA processing</keyword>
<dbReference type="GO" id="GO:0001522">
    <property type="term" value="P:pseudouridine synthesis"/>
    <property type="evidence" value="ECO:0007669"/>
    <property type="project" value="InterPro"/>
</dbReference>
<dbReference type="FunFam" id="2.40.10.230:FF:000007">
    <property type="entry name" value="Chromosome 8, whole genome shotgun sequence"/>
    <property type="match status" value="1"/>
</dbReference>
<feature type="compositionally biased region" description="Low complexity" evidence="9">
    <location>
        <begin position="54"/>
        <end position="66"/>
    </location>
</feature>
<feature type="region of interest" description="Disordered" evidence="9">
    <location>
        <begin position="668"/>
        <end position="733"/>
    </location>
</feature>
<dbReference type="InterPro" id="IPR009000">
    <property type="entry name" value="Transl_B-barrel_sf"/>
</dbReference>
<evidence type="ECO:0000256" key="8">
    <source>
        <dbReference type="ARBA" id="ARBA00023242"/>
    </source>
</evidence>
<dbReference type="GO" id="GO:0003723">
    <property type="term" value="F:RNA binding"/>
    <property type="evidence" value="ECO:0007669"/>
    <property type="project" value="UniProtKB-KW"/>
</dbReference>
<evidence type="ECO:0000256" key="4">
    <source>
        <dbReference type="ARBA" id="ARBA00022517"/>
    </source>
</evidence>
<feature type="compositionally biased region" description="Basic and acidic residues" evidence="9">
    <location>
        <begin position="25"/>
        <end position="40"/>
    </location>
</feature>
<dbReference type="eggNOG" id="KOG2236">
    <property type="taxonomic scope" value="Eukaryota"/>
</dbReference>
<feature type="compositionally biased region" description="Low complexity" evidence="9">
    <location>
        <begin position="516"/>
        <end position="525"/>
    </location>
</feature>
<dbReference type="GeneID" id="24111947"/>
<gene>
    <name evidence="10" type="ORF">PHSY_006678</name>
</gene>
<feature type="compositionally biased region" description="Low complexity" evidence="9">
    <location>
        <begin position="538"/>
        <end position="559"/>
    </location>
</feature>